<evidence type="ECO:0000259" key="9">
    <source>
        <dbReference type="Pfam" id="PF01568"/>
    </source>
</evidence>
<evidence type="ECO:0000256" key="3">
    <source>
        <dbReference type="ARBA" id="ARBA00022505"/>
    </source>
</evidence>
<evidence type="ECO:0000256" key="5">
    <source>
        <dbReference type="ARBA" id="ARBA00022764"/>
    </source>
</evidence>
<dbReference type="InterPro" id="IPR050612">
    <property type="entry name" value="Prok_Mopterin_Oxidored"/>
</dbReference>
<dbReference type="EMBL" id="VLJV01000001">
    <property type="protein sequence ID" value="TWH19390.1"/>
    <property type="molecule type" value="Genomic_DNA"/>
</dbReference>
<dbReference type="GO" id="GO:0030288">
    <property type="term" value="C:outer membrane-bounded periplasmic space"/>
    <property type="evidence" value="ECO:0007669"/>
    <property type="project" value="TreeGrafter"/>
</dbReference>
<dbReference type="CDD" id="cd02793">
    <property type="entry name" value="MopB_CT_DMSOR-BSOR-TMAOR"/>
    <property type="match status" value="1"/>
</dbReference>
<dbReference type="SUPFAM" id="SSF53706">
    <property type="entry name" value="Formate dehydrogenase/DMSO reductase, domains 1-3"/>
    <property type="match status" value="1"/>
</dbReference>
<dbReference type="Pfam" id="PF01568">
    <property type="entry name" value="Molydop_binding"/>
    <property type="match status" value="1"/>
</dbReference>
<protein>
    <submittedName>
        <fullName evidence="11">Biotin/methionine sulfoxide reductase</fullName>
    </submittedName>
</protein>
<keyword evidence="12" id="KW-1185">Reference proteome</keyword>
<evidence type="ECO:0000256" key="1">
    <source>
        <dbReference type="ARBA" id="ARBA00001942"/>
    </source>
</evidence>
<dbReference type="GO" id="GO:0009055">
    <property type="term" value="F:electron transfer activity"/>
    <property type="evidence" value="ECO:0007669"/>
    <property type="project" value="TreeGrafter"/>
</dbReference>
<dbReference type="InterPro" id="IPR009010">
    <property type="entry name" value="Asp_de-COase-like_dom_sf"/>
</dbReference>
<dbReference type="SUPFAM" id="SSF50692">
    <property type="entry name" value="ADC-like"/>
    <property type="match status" value="1"/>
</dbReference>
<dbReference type="InterPro" id="IPR041460">
    <property type="entry name" value="Molybdopterin_N"/>
</dbReference>
<dbReference type="GO" id="GO:0030151">
    <property type="term" value="F:molybdenum ion binding"/>
    <property type="evidence" value="ECO:0007669"/>
    <property type="project" value="TreeGrafter"/>
</dbReference>
<dbReference type="Gene3D" id="3.40.50.740">
    <property type="match status" value="1"/>
</dbReference>
<dbReference type="GO" id="GO:0043546">
    <property type="term" value="F:molybdopterin cofactor binding"/>
    <property type="evidence" value="ECO:0007669"/>
    <property type="project" value="InterPro"/>
</dbReference>
<dbReference type="PANTHER" id="PTHR43742:SF10">
    <property type="entry name" value="TRIMETHYLAMINE-N-OXIDE REDUCTASE 2"/>
    <property type="match status" value="1"/>
</dbReference>
<dbReference type="InterPro" id="IPR006657">
    <property type="entry name" value="MoPterin_dinucl-bd_dom"/>
</dbReference>
<reference evidence="11 12" key="1">
    <citation type="submission" date="2019-07" db="EMBL/GenBank/DDBJ databases">
        <title>R&amp;d 2014.</title>
        <authorList>
            <person name="Klenk H.-P."/>
        </authorList>
    </citation>
    <scope>NUCLEOTIDE SEQUENCE [LARGE SCALE GENOMIC DNA]</scope>
    <source>
        <strain evidence="11 12">DSM 43194</strain>
    </source>
</reference>
<dbReference type="Pfam" id="PF00384">
    <property type="entry name" value="Molybdopterin"/>
    <property type="match status" value="1"/>
</dbReference>
<feature type="domain" description="Molybdopterin oxidoreductase" evidence="8">
    <location>
        <begin position="81"/>
        <end position="532"/>
    </location>
</feature>
<sequence length="818" mass="87926">MAPAGRPATTRFPLPHPGYRGAVTVDEHSREITRSPTTFHWGRYEVVTSGGEIVALEPDPADPDPSPIGPGVAEADRAPYRITRPMVREGWLTGSGTRGGDRFVAVRWERALDLTARELDRVRTRHGNAAIYGGSYGWGSAGRFHHPQSQIHRFLAMAGGYTASVNSYSQAAMEVVLPHVIGGGPRSLEERGPSWPEIVDHAELVVSFGGLAAKNAQMVPGGPSRHTQVSWQRAAAGAGVRFVNVSPVRADTEPDLRARWVPIRPATDTALMLALCHVLLTEDLADTDFARRCCVGFDRFRDYVLGTADGCAKDAEWAAAITDIPAGDIRDLARQIAAHRTVINLAWSIQRQDHGEQPYWAGIALAALSGSFGRPGGGPAAGLGIAETGVRGHWSIAALPQPPNPVSPAMPVARIADVLLHPGATIDYNGARLTCPDIRLVYWAGGNPFHHHQDLGRLARAWQRPDTVIVHEAWWNANARHADIVLPVATPLEREDLALGSSDTTITAMHRAAAPPADVPTDHRVFAALAERLGFAERFTEGRTERQWVRELYERTRTRLAASNVDLPDFERFWTDGSASLPEREMRHDGGAFAALRADPDAHPIATPSGRVELVSDTVAGFGYPDCPGMPVWLEPAEWLGAAGAARHPLHLVSNQPRTRLHSQYDGARASREAKVAGREPVDLHPDDARARGIADGDVVRIHNDRGACLAGARLTDAVRPGVVVLATGAWYDPDADGLDRHGNPNVLTRDAGTSRLAQGPTPGTTLVEVSPAGPDPAPVRAFEPPEIVETEPAPGHHGPAHHCPAHGAGNHGAGEKR</sequence>
<evidence type="ECO:0000313" key="12">
    <source>
        <dbReference type="Proteomes" id="UP000317303"/>
    </source>
</evidence>
<dbReference type="Gene3D" id="3.90.55.10">
    <property type="entry name" value="Dimethylsulfoxide Reductase, domain 3"/>
    <property type="match status" value="1"/>
</dbReference>
<evidence type="ECO:0000256" key="4">
    <source>
        <dbReference type="ARBA" id="ARBA00022723"/>
    </source>
</evidence>
<evidence type="ECO:0000259" key="10">
    <source>
        <dbReference type="Pfam" id="PF18364"/>
    </source>
</evidence>
<dbReference type="InterPro" id="IPR006655">
    <property type="entry name" value="Mopterin_OxRdtase_prok_CS"/>
</dbReference>
<dbReference type="Gene3D" id="2.40.40.20">
    <property type="match status" value="1"/>
</dbReference>
<feature type="region of interest" description="Disordered" evidence="7">
    <location>
        <begin position="734"/>
        <end position="818"/>
    </location>
</feature>
<organism evidence="11 12">
    <name type="scientific">Prauserella rugosa</name>
    <dbReference type="NCBI Taxonomy" id="43354"/>
    <lineage>
        <taxon>Bacteria</taxon>
        <taxon>Bacillati</taxon>
        <taxon>Actinomycetota</taxon>
        <taxon>Actinomycetes</taxon>
        <taxon>Pseudonocardiales</taxon>
        <taxon>Pseudonocardiaceae</taxon>
        <taxon>Prauserella</taxon>
    </lineage>
</organism>
<dbReference type="InterPro" id="IPR041954">
    <property type="entry name" value="CT_DMSOR/BSOR/TMAOR"/>
</dbReference>
<feature type="region of interest" description="Disordered" evidence="7">
    <location>
        <begin position="1"/>
        <end position="21"/>
    </location>
</feature>
<keyword evidence="5" id="KW-0574">Periplasm</keyword>
<accession>A0A660C720</accession>
<proteinExistence type="inferred from homology"/>
<evidence type="ECO:0000256" key="6">
    <source>
        <dbReference type="ARBA" id="ARBA00023002"/>
    </source>
</evidence>
<dbReference type="GO" id="GO:0009061">
    <property type="term" value="P:anaerobic respiration"/>
    <property type="evidence" value="ECO:0007669"/>
    <property type="project" value="TreeGrafter"/>
</dbReference>
<dbReference type="PANTHER" id="PTHR43742">
    <property type="entry name" value="TRIMETHYLAMINE-N-OXIDE REDUCTASE"/>
    <property type="match status" value="1"/>
</dbReference>
<dbReference type="Gene3D" id="3.40.228.10">
    <property type="entry name" value="Dimethylsulfoxide Reductase, domain 2"/>
    <property type="match status" value="1"/>
</dbReference>
<gene>
    <name evidence="11" type="ORF">JD82_01213</name>
</gene>
<keyword evidence="6" id="KW-0560">Oxidoreductase</keyword>
<feature type="domain" description="Molybdopterin oxidoreductase N-terminal" evidence="10">
    <location>
        <begin position="40"/>
        <end position="75"/>
    </location>
</feature>
<comment type="caution">
    <text evidence="11">The sequence shown here is derived from an EMBL/GenBank/DDBJ whole genome shotgun (WGS) entry which is preliminary data.</text>
</comment>
<dbReference type="GO" id="GO:0016491">
    <property type="term" value="F:oxidoreductase activity"/>
    <property type="evidence" value="ECO:0007669"/>
    <property type="project" value="UniProtKB-KW"/>
</dbReference>
<dbReference type="AlphaFoldDB" id="A0A660C720"/>
<dbReference type="Pfam" id="PF18364">
    <property type="entry name" value="Molybdopterin_N"/>
    <property type="match status" value="1"/>
</dbReference>
<keyword evidence="3" id="KW-0500">Molybdenum</keyword>
<evidence type="ECO:0000256" key="2">
    <source>
        <dbReference type="ARBA" id="ARBA00010312"/>
    </source>
</evidence>
<evidence type="ECO:0000313" key="11">
    <source>
        <dbReference type="EMBL" id="TWH19390.1"/>
    </source>
</evidence>
<dbReference type="InterPro" id="IPR006656">
    <property type="entry name" value="Mopterin_OxRdtase"/>
</dbReference>
<dbReference type="Proteomes" id="UP000317303">
    <property type="component" value="Unassembled WGS sequence"/>
</dbReference>
<feature type="domain" description="Molybdopterin dinucleotide-binding" evidence="9">
    <location>
        <begin position="650"/>
        <end position="762"/>
    </location>
</feature>
<keyword evidence="4" id="KW-0479">Metal-binding</keyword>
<comment type="cofactor">
    <cofactor evidence="1">
        <name>Mo-bis(molybdopterin guanine dinucleotide)</name>
        <dbReference type="ChEBI" id="CHEBI:60539"/>
    </cofactor>
</comment>
<evidence type="ECO:0000256" key="7">
    <source>
        <dbReference type="SAM" id="MobiDB-lite"/>
    </source>
</evidence>
<dbReference type="PROSITE" id="PS00932">
    <property type="entry name" value="MOLYBDOPTERIN_PROK_3"/>
    <property type="match status" value="1"/>
</dbReference>
<name>A0A660C720_9PSEU</name>
<evidence type="ECO:0000259" key="8">
    <source>
        <dbReference type="Pfam" id="PF00384"/>
    </source>
</evidence>
<comment type="similarity">
    <text evidence="2">Belongs to the prokaryotic molybdopterin-containing oxidoreductase family.</text>
</comment>